<accession>A0A835LR85</accession>
<dbReference type="EMBL" id="JADFTS010000005">
    <property type="protein sequence ID" value="KAF9605168.1"/>
    <property type="molecule type" value="Genomic_DNA"/>
</dbReference>
<evidence type="ECO:0000313" key="2">
    <source>
        <dbReference type="Proteomes" id="UP000631114"/>
    </source>
</evidence>
<evidence type="ECO:0000313" key="1">
    <source>
        <dbReference type="EMBL" id="KAF9605168.1"/>
    </source>
</evidence>
<protein>
    <submittedName>
        <fullName evidence="1">Uncharacterized protein</fullName>
    </submittedName>
</protein>
<name>A0A835LR85_9MAGN</name>
<sequence length="141" mass="15839">MGEGENFTTTPTTNPSNSVPSNEAIIDMIHSPNVTQLLLAQGLVIKSLWNEHGWDHNNQLSDETTHHLVESTNDDHYHHAEWEKDMAIQMSIEAQISFDASLVTPISEDPSNLHIWEIGSGSGSSSQNQRVWKCFHYETLT</sequence>
<organism evidence="1 2">
    <name type="scientific">Coptis chinensis</name>
    <dbReference type="NCBI Taxonomy" id="261450"/>
    <lineage>
        <taxon>Eukaryota</taxon>
        <taxon>Viridiplantae</taxon>
        <taxon>Streptophyta</taxon>
        <taxon>Embryophyta</taxon>
        <taxon>Tracheophyta</taxon>
        <taxon>Spermatophyta</taxon>
        <taxon>Magnoliopsida</taxon>
        <taxon>Ranunculales</taxon>
        <taxon>Ranunculaceae</taxon>
        <taxon>Coptidoideae</taxon>
        <taxon>Coptis</taxon>
    </lineage>
</organism>
<gene>
    <name evidence="1" type="ORF">IFM89_014159</name>
</gene>
<comment type="caution">
    <text evidence="1">The sequence shown here is derived from an EMBL/GenBank/DDBJ whole genome shotgun (WGS) entry which is preliminary data.</text>
</comment>
<reference evidence="1 2" key="1">
    <citation type="submission" date="2020-10" db="EMBL/GenBank/DDBJ databases">
        <title>The Coptis chinensis genome and diversification of protoberbering-type alkaloids.</title>
        <authorList>
            <person name="Wang B."/>
            <person name="Shu S."/>
            <person name="Song C."/>
            <person name="Liu Y."/>
        </authorList>
    </citation>
    <scope>NUCLEOTIDE SEQUENCE [LARGE SCALE GENOMIC DNA]</scope>
    <source>
        <strain evidence="1">HL-2020</strain>
        <tissue evidence="1">Leaf</tissue>
    </source>
</reference>
<proteinExistence type="predicted"/>
<keyword evidence="2" id="KW-1185">Reference proteome</keyword>
<dbReference type="AlphaFoldDB" id="A0A835LR85"/>
<dbReference type="Proteomes" id="UP000631114">
    <property type="component" value="Unassembled WGS sequence"/>
</dbReference>